<dbReference type="AlphaFoldDB" id="A0AAW7DWP8"/>
<dbReference type="RefSeq" id="WP_286594403.1">
    <property type="nucleotide sequence ID" value="NZ_JACANB010000008.1"/>
</dbReference>
<proteinExistence type="predicted"/>
<sequence length="142" mass="16313">MQNLNSDKLRRQLDENNAAMNKLAEDNQKIVELLASRGLQAINYSSDLAEIRLLLERRADVPLTTGEVKAGGWWCAEAGKEVEQELARRNVIIISKKWRQKTHIYGCMSVHPRIASQFVEPEWAARLRQIHRIGSEFYWGAP</sequence>
<evidence type="ECO:0000313" key="2">
    <source>
        <dbReference type="Proteomes" id="UP001173465"/>
    </source>
</evidence>
<reference evidence="1" key="1">
    <citation type="submission" date="2020-06" db="EMBL/GenBank/DDBJ databases">
        <authorList>
            <person name="Dong N."/>
        </authorList>
    </citation>
    <scope>NUCLEOTIDE SEQUENCE</scope>
    <source>
        <strain evidence="1">DF46-2-2</strain>
    </source>
</reference>
<organism evidence="1 2">
    <name type="scientific">Thiopseudomonas alkaliphila</name>
    <dbReference type="NCBI Taxonomy" id="1697053"/>
    <lineage>
        <taxon>Bacteria</taxon>
        <taxon>Pseudomonadati</taxon>
        <taxon>Pseudomonadota</taxon>
        <taxon>Gammaproteobacteria</taxon>
        <taxon>Pseudomonadales</taxon>
        <taxon>Pseudomonadaceae</taxon>
        <taxon>Thiopseudomonas</taxon>
    </lineage>
</organism>
<dbReference type="Proteomes" id="UP001173465">
    <property type="component" value="Unassembled WGS sequence"/>
</dbReference>
<dbReference type="EMBL" id="JACANB010000008">
    <property type="protein sequence ID" value="MDM1697136.1"/>
    <property type="molecule type" value="Genomic_DNA"/>
</dbReference>
<name>A0AAW7DWP8_9GAMM</name>
<evidence type="ECO:0000313" key="1">
    <source>
        <dbReference type="EMBL" id="MDM1697136.1"/>
    </source>
</evidence>
<protein>
    <submittedName>
        <fullName evidence="1">Uncharacterized protein</fullName>
    </submittedName>
</protein>
<gene>
    <name evidence="1" type="ORF">HX099_10775</name>
</gene>
<accession>A0AAW7DWP8</accession>
<comment type="caution">
    <text evidence="1">The sequence shown here is derived from an EMBL/GenBank/DDBJ whole genome shotgun (WGS) entry which is preliminary data.</text>
</comment>
<reference evidence="1" key="2">
    <citation type="journal article" date="2022" name="Sci. Total Environ.">
        <title>Prevalence, transmission, and molecular epidemiology of tet(X)-positive bacteria among humans, animals, and environmental niches in China: An epidemiological, and genomic-based study.</title>
        <authorList>
            <person name="Dong N."/>
            <person name="Zeng Y."/>
            <person name="Cai C."/>
            <person name="Sun C."/>
            <person name="Lu J."/>
            <person name="Liu C."/>
            <person name="Zhou H."/>
            <person name="Sun Q."/>
            <person name="Shu L."/>
            <person name="Wang H."/>
            <person name="Wang Y."/>
            <person name="Wang S."/>
            <person name="Wu C."/>
            <person name="Chan E.W."/>
            <person name="Chen G."/>
            <person name="Shen Z."/>
            <person name="Chen S."/>
            <person name="Zhang R."/>
        </authorList>
    </citation>
    <scope>NUCLEOTIDE SEQUENCE</scope>
    <source>
        <strain evidence="1">DF46-2-2</strain>
    </source>
</reference>